<reference evidence="1 2" key="1">
    <citation type="submission" date="2014-04" db="EMBL/GenBank/DDBJ databases">
        <title>Evolutionary Origins and Diversification of the Mycorrhizal Mutualists.</title>
        <authorList>
            <consortium name="DOE Joint Genome Institute"/>
            <consortium name="Mycorrhizal Genomics Consortium"/>
            <person name="Kohler A."/>
            <person name="Kuo A."/>
            <person name="Nagy L.G."/>
            <person name="Floudas D."/>
            <person name="Copeland A."/>
            <person name="Barry K.W."/>
            <person name="Cichocki N."/>
            <person name="Veneault-Fourrey C."/>
            <person name="LaButti K."/>
            <person name="Lindquist E.A."/>
            <person name="Lipzen A."/>
            <person name="Lundell T."/>
            <person name="Morin E."/>
            <person name="Murat C."/>
            <person name="Riley R."/>
            <person name="Ohm R."/>
            <person name="Sun H."/>
            <person name="Tunlid A."/>
            <person name="Henrissat B."/>
            <person name="Grigoriev I.V."/>
            <person name="Hibbett D.S."/>
            <person name="Martin F."/>
        </authorList>
    </citation>
    <scope>NUCLEOTIDE SEQUENCE [LARGE SCALE GENOMIC DNA]</scope>
    <source>
        <strain evidence="1 2">FD-317 M1</strain>
    </source>
</reference>
<dbReference type="EMBL" id="KN834816">
    <property type="protein sequence ID" value="KIK54427.1"/>
    <property type="molecule type" value="Genomic_DNA"/>
</dbReference>
<evidence type="ECO:0000313" key="2">
    <source>
        <dbReference type="Proteomes" id="UP000053593"/>
    </source>
</evidence>
<accession>A0A0D0C900</accession>
<proteinExistence type="predicted"/>
<sequence length="74" mass="8243">MLPRHTRSPPERTPFNYTAGSNEMKRVVHGAKVVGLSAPVMYIPLSPSISSPAFLFRPPTCLSTYYFSSLLHPH</sequence>
<organism evidence="1 2">
    <name type="scientific">Collybiopsis luxurians FD-317 M1</name>
    <dbReference type="NCBI Taxonomy" id="944289"/>
    <lineage>
        <taxon>Eukaryota</taxon>
        <taxon>Fungi</taxon>
        <taxon>Dikarya</taxon>
        <taxon>Basidiomycota</taxon>
        <taxon>Agaricomycotina</taxon>
        <taxon>Agaricomycetes</taxon>
        <taxon>Agaricomycetidae</taxon>
        <taxon>Agaricales</taxon>
        <taxon>Marasmiineae</taxon>
        <taxon>Omphalotaceae</taxon>
        <taxon>Collybiopsis</taxon>
        <taxon>Collybiopsis luxurians</taxon>
    </lineage>
</organism>
<dbReference type="AlphaFoldDB" id="A0A0D0C900"/>
<dbReference type="HOGENOM" id="CLU_2688081_0_0_1"/>
<protein>
    <submittedName>
        <fullName evidence="1">Uncharacterized protein</fullName>
    </submittedName>
</protein>
<gene>
    <name evidence="1" type="ORF">GYMLUDRAFT_48788</name>
</gene>
<keyword evidence="2" id="KW-1185">Reference proteome</keyword>
<dbReference type="Proteomes" id="UP000053593">
    <property type="component" value="Unassembled WGS sequence"/>
</dbReference>
<name>A0A0D0C900_9AGAR</name>
<evidence type="ECO:0000313" key="1">
    <source>
        <dbReference type="EMBL" id="KIK54427.1"/>
    </source>
</evidence>